<keyword evidence="2" id="KW-1185">Reference proteome</keyword>
<name>A0ABN9KMJ0_9NEOB</name>
<dbReference type="EMBL" id="CAUEEQ010000126">
    <property type="protein sequence ID" value="CAJ0915933.1"/>
    <property type="molecule type" value="Genomic_DNA"/>
</dbReference>
<protein>
    <submittedName>
        <fullName evidence="1">Uncharacterized protein</fullName>
    </submittedName>
</protein>
<gene>
    <name evidence="1" type="ORF">RIMI_LOCUS143127</name>
</gene>
<dbReference type="PANTHER" id="PTHR46435:SF1">
    <property type="entry name" value="E3 UBIQUITIN-PROTEIN LIGASE HECTD4-RELATED"/>
    <property type="match status" value="1"/>
</dbReference>
<sequence length="320" mass="35307">MGSDVIGQQLQGELLAADLDDVYPRAFSKAEDSSNNHNNLTDNMPRLKGLEQITKSTMLGHLLPVLLTSLMHPNLQTLTMADALMPQLVQLVLYTSQTALLLKTQCTALADIGTSPSGLSDQKSKLLPDDRMLEEKEEPGFLTGLKIPAPWAAGKTVETSHPVRDNYKFKESVHIPGARCLYLRFDSRCSSQYDYDKLVIYAGPNTNSRKVAEYGGNTLGYGSRSVLGTGWPKDLVKVEGDTVTFSFEMRSGREHNTPDKAMCQWQVEANGALSPALTPSPSPLPLTIEEDREFTYPSDILSCHHQEITLSCLESDFLLE</sequence>
<evidence type="ECO:0000313" key="1">
    <source>
        <dbReference type="EMBL" id="CAJ0915933.1"/>
    </source>
</evidence>
<organism evidence="1 2">
    <name type="scientific">Ranitomeya imitator</name>
    <name type="common">mimic poison frog</name>
    <dbReference type="NCBI Taxonomy" id="111125"/>
    <lineage>
        <taxon>Eukaryota</taxon>
        <taxon>Metazoa</taxon>
        <taxon>Chordata</taxon>
        <taxon>Craniata</taxon>
        <taxon>Vertebrata</taxon>
        <taxon>Euteleostomi</taxon>
        <taxon>Amphibia</taxon>
        <taxon>Batrachia</taxon>
        <taxon>Anura</taxon>
        <taxon>Neobatrachia</taxon>
        <taxon>Hyloidea</taxon>
        <taxon>Dendrobatidae</taxon>
        <taxon>Dendrobatinae</taxon>
        <taxon>Ranitomeya</taxon>
    </lineage>
</organism>
<accession>A0ABN9KMJ0</accession>
<dbReference type="PANTHER" id="PTHR46435">
    <property type="entry name" value="E3 UBIQUITIN-PROTEIN LIGASE HECTD4-RELATED"/>
    <property type="match status" value="1"/>
</dbReference>
<dbReference type="InterPro" id="IPR043366">
    <property type="entry name" value="HECTD4"/>
</dbReference>
<comment type="caution">
    <text evidence="1">The sequence shown here is derived from an EMBL/GenBank/DDBJ whole genome shotgun (WGS) entry which is preliminary data.</text>
</comment>
<reference evidence="1" key="1">
    <citation type="submission" date="2023-07" db="EMBL/GenBank/DDBJ databases">
        <authorList>
            <person name="Stuckert A."/>
        </authorList>
    </citation>
    <scope>NUCLEOTIDE SEQUENCE</scope>
</reference>
<proteinExistence type="predicted"/>
<dbReference type="Proteomes" id="UP001176940">
    <property type="component" value="Unassembled WGS sequence"/>
</dbReference>
<evidence type="ECO:0000313" key="2">
    <source>
        <dbReference type="Proteomes" id="UP001176940"/>
    </source>
</evidence>